<dbReference type="Proteomes" id="UP001168380">
    <property type="component" value="Unassembled WGS sequence"/>
</dbReference>
<protein>
    <submittedName>
        <fullName evidence="2">DUF2214 family protein</fullName>
    </submittedName>
</protein>
<proteinExistence type="predicted"/>
<evidence type="ECO:0000313" key="2">
    <source>
        <dbReference type="EMBL" id="MDO3382905.1"/>
    </source>
</evidence>
<comment type="caution">
    <text evidence="2">The sequence shown here is derived from an EMBL/GenBank/DDBJ whole genome shotgun (WGS) entry which is preliminary data.</text>
</comment>
<keyword evidence="1" id="KW-1133">Transmembrane helix</keyword>
<feature type="transmembrane region" description="Helical" evidence="1">
    <location>
        <begin position="72"/>
        <end position="94"/>
    </location>
</feature>
<reference evidence="2" key="1">
    <citation type="submission" date="2023-07" db="EMBL/GenBank/DDBJ databases">
        <title>Gilvimarinus algae sp. nov., isolated from the surface of Kelp.</title>
        <authorList>
            <person name="Sun Y.Y."/>
            <person name="Gong Y."/>
            <person name="Du Z.J."/>
        </authorList>
    </citation>
    <scope>NUCLEOTIDE SEQUENCE</scope>
    <source>
        <strain evidence="2">SDUM040014</strain>
    </source>
</reference>
<gene>
    <name evidence="2" type="ORF">QWI16_12065</name>
</gene>
<sequence length="147" mass="15910">MLETIVSYLHYIGFMTLFAALLAQHLLFSRQLSPAEVIRLARIDGLYGASALVVLMTGLLKVFAVGTPAEFYLANGFFHAKVGVFVLTGLLSAWPTVRFVRARREANSAGPSATVSLPGAIAHLQRMQLAGVLLIPLLAALMVRYPL</sequence>
<organism evidence="2 3">
    <name type="scientific">Gilvimarinus algae</name>
    <dbReference type="NCBI Taxonomy" id="3058037"/>
    <lineage>
        <taxon>Bacteria</taxon>
        <taxon>Pseudomonadati</taxon>
        <taxon>Pseudomonadota</taxon>
        <taxon>Gammaproteobacteria</taxon>
        <taxon>Cellvibrionales</taxon>
        <taxon>Cellvibrionaceae</taxon>
        <taxon>Gilvimarinus</taxon>
    </lineage>
</organism>
<feature type="transmembrane region" description="Helical" evidence="1">
    <location>
        <begin position="127"/>
        <end position="145"/>
    </location>
</feature>
<keyword evidence="1" id="KW-0812">Transmembrane</keyword>
<evidence type="ECO:0000256" key="1">
    <source>
        <dbReference type="SAM" id="Phobius"/>
    </source>
</evidence>
<evidence type="ECO:0000313" key="3">
    <source>
        <dbReference type="Proteomes" id="UP001168380"/>
    </source>
</evidence>
<keyword evidence="3" id="KW-1185">Reference proteome</keyword>
<dbReference type="RefSeq" id="WP_302713448.1">
    <property type="nucleotide sequence ID" value="NZ_JAULRT010000059.1"/>
</dbReference>
<dbReference type="Pfam" id="PF09980">
    <property type="entry name" value="DUF2214"/>
    <property type="match status" value="1"/>
</dbReference>
<feature type="transmembrane region" description="Helical" evidence="1">
    <location>
        <begin position="40"/>
        <end position="60"/>
    </location>
</feature>
<feature type="transmembrane region" description="Helical" evidence="1">
    <location>
        <begin position="6"/>
        <end position="28"/>
    </location>
</feature>
<name>A0ABT8TFW8_9GAMM</name>
<accession>A0ABT8TFW8</accession>
<keyword evidence="1" id="KW-0472">Membrane</keyword>
<dbReference type="EMBL" id="JAULRT010000059">
    <property type="protein sequence ID" value="MDO3382905.1"/>
    <property type="molecule type" value="Genomic_DNA"/>
</dbReference>
<dbReference type="InterPro" id="IPR018706">
    <property type="entry name" value="DUF2214_membrane"/>
</dbReference>